<dbReference type="PROSITE" id="PS01302">
    <property type="entry name" value="UPF0758"/>
    <property type="match status" value="1"/>
</dbReference>
<protein>
    <submittedName>
        <fullName evidence="8">RadC family protein</fullName>
    </submittedName>
</protein>
<feature type="domain" description="MPN" evidence="7">
    <location>
        <begin position="30"/>
        <end position="155"/>
    </location>
</feature>
<keyword evidence="2" id="KW-0479">Metal-binding</keyword>
<evidence type="ECO:0000259" key="7">
    <source>
        <dbReference type="PROSITE" id="PS50249"/>
    </source>
</evidence>
<keyword evidence="3" id="KW-0378">Hydrolase</keyword>
<reference evidence="9" key="1">
    <citation type="journal article" date="2019" name="Int. J. Syst. Evol. Microbiol.">
        <title>The Global Catalogue of Microorganisms (GCM) 10K type strain sequencing project: providing services to taxonomists for standard genome sequencing and annotation.</title>
        <authorList>
            <consortium name="The Broad Institute Genomics Platform"/>
            <consortium name="The Broad Institute Genome Sequencing Center for Infectious Disease"/>
            <person name="Wu L."/>
            <person name="Ma J."/>
        </authorList>
    </citation>
    <scope>NUCLEOTIDE SEQUENCE [LARGE SCALE GENOMIC DNA]</scope>
    <source>
        <strain evidence="9">KCTC 52344</strain>
    </source>
</reference>
<keyword evidence="1" id="KW-0645">Protease</keyword>
<comment type="caution">
    <text evidence="8">The sequence shown here is derived from an EMBL/GenBank/DDBJ whole genome shotgun (WGS) entry which is preliminary data.</text>
</comment>
<dbReference type="CDD" id="cd08071">
    <property type="entry name" value="MPN_DUF2466"/>
    <property type="match status" value="1"/>
</dbReference>
<dbReference type="Proteomes" id="UP001597510">
    <property type="component" value="Unassembled WGS sequence"/>
</dbReference>
<evidence type="ECO:0000256" key="1">
    <source>
        <dbReference type="ARBA" id="ARBA00022670"/>
    </source>
</evidence>
<keyword evidence="4" id="KW-0862">Zinc</keyword>
<dbReference type="InterPro" id="IPR025657">
    <property type="entry name" value="RadC_JAB"/>
</dbReference>
<dbReference type="Pfam" id="PF04002">
    <property type="entry name" value="RadC"/>
    <property type="match status" value="1"/>
</dbReference>
<proteinExistence type="predicted"/>
<evidence type="ECO:0000256" key="4">
    <source>
        <dbReference type="ARBA" id="ARBA00022833"/>
    </source>
</evidence>
<evidence type="ECO:0000313" key="9">
    <source>
        <dbReference type="Proteomes" id="UP001597510"/>
    </source>
</evidence>
<keyword evidence="5" id="KW-0482">Metalloprotease</keyword>
<dbReference type="PROSITE" id="PS50249">
    <property type="entry name" value="MPN"/>
    <property type="match status" value="1"/>
</dbReference>
<evidence type="ECO:0000256" key="3">
    <source>
        <dbReference type="ARBA" id="ARBA00022801"/>
    </source>
</evidence>
<dbReference type="PANTHER" id="PTHR30471">
    <property type="entry name" value="DNA REPAIR PROTEIN RADC"/>
    <property type="match status" value="1"/>
</dbReference>
<dbReference type="InterPro" id="IPR001405">
    <property type="entry name" value="UPF0758"/>
</dbReference>
<dbReference type="PANTHER" id="PTHR30471:SF3">
    <property type="entry name" value="UPF0758 PROTEIN YEES-RELATED"/>
    <property type="match status" value="1"/>
</dbReference>
<evidence type="ECO:0000313" key="8">
    <source>
        <dbReference type="EMBL" id="MFD2520379.1"/>
    </source>
</evidence>
<evidence type="ECO:0000256" key="2">
    <source>
        <dbReference type="ARBA" id="ARBA00022723"/>
    </source>
</evidence>
<gene>
    <name evidence="8" type="ORF">ACFSR2_05765</name>
</gene>
<keyword evidence="9" id="KW-1185">Reference proteome</keyword>
<dbReference type="InterPro" id="IPR037518">
    <property type="entry name" value="MPN"/>
</dbReference>
<dbReference type="InterPro" id="IPR020891">
    <property type="entry name" value="UPF0758_CS"/>
</dbReference>
<evidence type="ECO:0000256" key="6">
    <source>
        <dbReference type="SAM" id="MobiDB-lite"/>
    </source>
</evidence>
<dbReference type="EMBL" id="JBHULC010000005">
    <property type="protein sequence ID" value="MFD2520379.1"/>
    <property type="molecule type" value="Genomic_DNA"/>
</dbReference>
<dbReference type="Gene3D" id="3.40.140.10">
    <property type="entry name" value="Cytidine Deaminase, domain 2"/>
    <property type="match status" value="1"/>
</dbReference>
<accession>A0ABW5J2Z8</accession>
<feature type="region of interest" description="Disordered" evidence="6">
    <location>
        <begin position="161"/>
        <end position="180"/>
    </location>
</feature>
<evidence type="ECO:0000256" key="5">
    <source>
        <dbReference type="ARBA" id="ARBA00023049"/>
    </source>
</evidence>
<organism evidence="8 9">
    <name type="scientific">Emticicia soli</name>
    <dbReference type="NCBI Taxonomy" id="2027878"/>
    <lineage>
        <taxon>Bacteria</taxon>
        <taxon>Pseudomonadati</taxon>
        <taxon>Bacteroidota</taxon>
        <taxon>Cytophagia</taxon>
        <taxon>Cytophagales</taxon>
        <taxon>Leadbetterellaceae</taxon>
        <taxon>Emticicia</taxon>
    </lineage>
</organism>
<name>A0ABW5J2Z8_9BACT</name>
<dbReference type="RefSeq" id="WP_340239011.1">
    <property type="nucleotide sequence ID" value="NZ_JBBEWC010000011.1"/>
</dbReference>
<sequence length="180" mass="20248">MNFAQIKSLYRVSEIGIHYKYKVPYKDRIAIDSPSKAYEVLRFTWDQNKIELMEQFKILLTDNKSNCLGIVDIASGSMNACIVDTRLLFSAALKAKASGIILTHNHPSGNLIPSEKDKELTEKIHQGGKILDIAILDHLIVSPQSYYSFIENGIMPDQKQSNEKAKGINLSPMNPKQLLL</sequence>